<dbReference type="GO" id="GO:0005524">
    <property type="term" value="F:ATP binding"/>
    <property type="evidence" value="ECO:0007669"/>
    <property type="project" value="UniProtKB-KW"/>
</dbReference>
<reference evidence="5" key="1">
    <citation type="submission" date="2016-06" db="EMBL/GenBank/DDBJ databases">
        <title>Parallel loss of symbiosis genes in relatives of nitrogen-fixing non-legume Parasponia.</title>
        <authorList>
            <person name="Van Velzen R."/>
            <person name="Holmer R."/>
            <person name="Bu F."/>
            <person name="Rutten L."/>
            <person name="Van Zeijl A."/>
            <person name="Liu W."/>
            <person name="Santuari L."/>
            <person name="Cao Q."/>
            <person name="Sharma T."/>
            <person name="Shen D."/>
            <person name="Roswanjaya Y."/>
            <person name="Wardhani T."/>
            <person name="Kalhor M.S."/>
            <person name="Jansen J."/>
            <person name="Van den Hoogen J."/>
            <person name="Gungor B."/>
            <person name="Hartog M."/>
            <person name="Hontelez J."/>
            <person name="Verver J."/>
            <person name="Yang W.-C."/>
            <person name="Schijlen E."/>
            <person name="Repin R."/>
            <person name="Schilthuizen M."/>
            <person name="Schranz E."/>
            <person name="Heidstra R."/>
            <person name="Miyata K."/>
            <person name="Fedorova E."/>
            <person name="Kohlen W."/>
            <person name="Bisseling T."/>
            <person name="Smit S."/>
            <person name="Geurts R."/>
        </authorList>
    </citation>
    <scope>NUCLEOTIDE SEQUENCE [LARGE SCALE GENOMIC DNA]</scope>
    <source>
        <strain evidence="5">cv. RG33-2</strain>
    </source>
</reference>
<dbReference type="AlphaFoldDB" id="A0A2P5EUU5"/>
<feature type="domain" description="Protein kinase" evidence="3">
    <location>
        <begin position="1"/>
        <end position="222"/>
    </location>
</feature>
<dbReference type="Pfam" id="PF07714">
    <property type="entry name" value="PK_Tyr_Ser-Thr"/>
    <property type="match status" value="1"/>
</dbReference>
<proteinExistence type="predicted"/>
<dbReference type="PANTHER" id="PTHR27005:SF466">
    <property type="entry name" value="NON-FUNCTIONAL PSEUDOKINASE ZED1-LIKE"/>
    <property type="match status" value="1"/>
</dbReference>
<dbReference type="GO" id="GO:0007166">
    <property type="term" value="P:cell surface receptor signaling pathway"/>
    <property type="evidence" value="ECO:0007669"/>
    <property type="project" value="InterPro"/>
</dbReference>
<dbReference type="PANTHER" id="PTHR27005">
    <property type="entry name" value="WALL-ASSOCIATED RECEPTOR KINASE-LIKE 21"/>
    <property type="match status" value="1"/>
</dbReference>
<keyword evidence="4" id="KW-0808">Transferase</keyword>
<name>A0A2P5EUU5_TREOI</name>
<dbReference type="SUPFAM" id="SSF56112">
    <property type="entry name" value="Protein kinase-like (PK-like)"/>
    <property type="match status" value="1"/>
</dbReference>
<evidence type="ECO:0000313" key="4">
    <source>
        <dbReference type="EMBL" id="PON89313.1"/>
    </source>
</evidence>
<dbReference type="Proteomes" id="UP000237000">
    <property type="component" value="Unassembled WGS sequence"/>
</dbReference>
<dbReference type="STRING" id="63057.A0A2P5EUU5"/>
<dbReference type="InterPro" id="IPR000719">
    <property type="entry name" value="Prot_kinase_dom"/>
</dbReference>
<comment type="caution">
    <text evidence="4">The sequence shown here is derived from an EMBL/GenBank/DDBJ whole genome shotgun (WGS) entry which is preliminary data.</text>
</comment>
<dbReference type="GO" id="GO:0004674">
    <property type="term" value="F:protein serine/threonine kinase activity"/>
    <property type="evidence" value="ECO:0007669"/>
    <property type="project" value="TreeGrafter"/>
</dbReference>
<dbReference type="GO" id="GO:0005886">
    <property type="term" value="C:plasma membrane"/>
    <property type="evidence" value="ECO:0007669"/>
    <property type="project" value="TreeGrafter"/>
</dbReference>
<dbReference type="InParanoid" id="A0A2P5EUU5"/>
<keyword evidence="2" id="KW-0067">ATP-binding</keyword>
<accession>A0A2P5EUU5</accession>
<dbReference type="PROSITE" id="PS50011">
    <property type="entry name" value="PROTEIN_KINASE_DOM"/>
    <property type="match status" value="1"/>
</dbReference>
<evidence type="ECO:0000256" key="1">
    <source>
        <dbReference type="ARBA" id="ARBA00022741"/>
    </source>
</evidence>
<dbReference type="InterPro" id="IPR001245">
    <property type="entry name" value="Ser-Thr/Tyr_kinase_cat_dom"/>
</dbReference>
<keyword evidence="5" id="KW-1185">Reference proteome</keyword>
<sequence length="222" mass="25442">MKFPRFIKNQNETEKKGHFLNNGATMLLQVIITFNGECNPIRSYSTEEVKKATSDFKWQTHMDSTCIMYRGVHEDREISGNLDRYIYDKHQQLPWERKLRIAIGIANAVAYLHHGLPKTIIYRNVKPTNIFLDQNYTAKLSEFQAIIPILEGNKTHVDVDVCGKFDFLALEVISNGRCREKSDVCGFRILFGQLLTGKIVTYFCNGSDLTSGVVLVEDSWGR</sequence>
<protein>
    <submittedName>
        <fullName evidence="4">Tyrosine-protein kinase</fullName>
    </submittedName>
</protein>
<dbReference type="OrthoDB" id="75710at2759"/>
<dbReference type="EMBL" id="JXTC01000095">
    <property type="protein sequence ID" value="PON89313.1"/>
    <property type="molecule type" value="Genomic_DNA"/>
</dbReference>
<keyword evidence="1" id="KW-0547">Nucleotide-binding</keyword>
<dbReference type="InterPro" id="IPR011009">
    <property type="entry name" value="Kinase-like_dom_sf"/>
</dbReference>
<organism evidence="4 5">
    <name type="scientific">Trema orientale</name>
    <name type="common">Charcoal tree</name>
    <name type="synonym">Celtis orientalis</name>
    <dbReference type="NCBI Taxonomy" id="63057"/>
    <lineage>
        <taxon>Eukaryota</taxon>
        <taxon>Viridiplantae</taxon>
        <taxon>Streptophyta</taxon>
        <taxon>Embryophyta</taxon>
        <taxon>Tracheophyta</taxon>
        <taxon>Spermatophyta</taxon>
        <taxon>Magnoliopsida</taxon>
        <taxon>eudicotyledons</taxon>
        <taxon>Gunneridae</taxon>
        <taxon>Pentapetalae</taxon>
        <taxon>rosids</taxon>
        <taxon>fabids</taxon>
        <taxon>Rosales</taxon>
        <taxon>Cannabaceae</taxon>
        <taxon>Trema</taxon>
    </lineage>
</organism>
<evidence type="ECO:0000313" key="5">
    <source>
        <dbReference type="Proteomes" id="UP000237000"/>
    </source>
</evidence>
<dbReference type="InterPro" id="IPR045274">
    <property type="entry name" value="WAK-like"/>
</dbReference>
<dbReference type="Gene3D" id="1.10.510.10">
    <property type="entry name" value="Transferase(Phosphotransferase) domain 1"/>
    <property type="match status" value="1"/>
</dbReference>
<gene>
    <name evidence="4" type="ORF">TorRG33x02_148560</name>
</gene>
<evidence type="ECO:0000256" key="2">
    <source>
        <dbReference type="ARBA" id="ARBA00022840"/>
    </source>
</evidence>
<keyword evidence="4" id="KW-0418">Kinase</keyword>
<evidence type="ECO:0000259" key="3">
    <source>
        <dbReference type="PROSITE" id="PS50011"/>
    </source>
</evidence>